<dbReference type="GO" id="GO:0006260">
    <property type="term" value="P:DNA replication"/>
    <property type="evidence" value="ECO:0007669"/>
    <property type="project" value="InterPro"/>
</dbReference>
<feature type="region of interest" description="Disordered" evidence="10">
    <location>
        <begin position="551"/>
        <end position="617"/>
    </location>
</feature>
<feature type="compositionally biased region" description="Polar residues" evidence="10">
    <location>
        <begin position="767"/>
        <end position="778"/>
    </location>
</feature>
<dbReference type="InterPro" id="IPR018574">
    <property type="entry name" value="Structure-sp_endonuc_su_Slx4"/>
</dbReference>
<dbReference type="SMART" id="SM00384">
    <property type="entry name" value="AT_hook"/>
    <property type="match status" value="3"/>
</dbReference>
<feature type="compositionally biased region" description="Basic residues" evidence="10">
    <location>
        <begin position="330"/>
        <end position="343"/>
    </location>
</feature>
<evidence type="ECO:0000256" key="1">
    <source>
        <dbReference type="ARBA" id="ARBA00004123"/>
    </source>
</evidence>
<dbReference type="CDD" id="cd22999">
    <property type="entry name" value="SAP_SLX4"/>
    <property type="match status" value="1"/>
</dbReference>
<feature type="region of interest" description="Disordered" evidence="10">
    <location>
        <begin position="121"/>
        <end position="243"/>
    </location>
</feature>
<keyword evidence="7 9" id="KW-0539">Nucleus</keyword>
<feature type="region of interest" description="Disordered" evidence="10">
    <location>
        <begin position="319"/>
        <end position="410"/>
    </location>
</feature>
<evidence type="ECO:0000256" key="5">
    <source>
        <dbReference type="ARBA" id="ARBA00023172"/>
    </source>
</evidence>
<protein>
    <recommendedName>
        <fullName evidence="8 9">Structure-specific endonuclease subunit SLX4</fullName>
    </recommendedName>
</protein>
<feature type="compositionally biased region" description="Basic and acidic residues" evidence="10">
    <location>
        <begin position="199"/>
        <end position="225"/>
    </location>
</feature>
<evidence type="ECO:0000256" key="6">
    <source>
        <dbReference type="ARBA" id="ARBA00023204"/>
    </source>
</evidence>
<organism evidence="11 12">
    <name type="scientific">Sarocladium strictum</name>
    <name type="common">Black bundle disease fungus</name>
    <name type="synonym">Acremonium strictum</name>
    <dbReference type="NCBI Taxonomy" id="5046"/>
    <lineage>
        <taxon>Eukaryota</taxon>
        <taxon>Fungi</taxon>
        <taxon>Dikarya</taxon>
        <taxon>Ascomycota</taxon>
        <taxon>Pezizomycotina</taxon>
        <taxon>Sordariomycetes</taxon>
        <taxon>Hypocreomycetidae</taxon>
        <taxon>Hypocreales</taxon>
        <taxon>Sarocladiaceae</taxon>
        <taxon>Sarocladium</taxon>
    </lineage>
</organism>
<evidence type="ECO:0000256" key="10">
    <source>
        <dbReference type="SAM" id="MobiDB-lite"/>
    </source>
</evidence>
<dbReference type="InterPro" id="IPR027784">
    <property type="entry name" value="Slx4_ascomycetes"/>
</dbReference>
<comment type="caution">
    <text evidence="11">The sequence shown here is derived from an EMBL/GenBank/DDBJ whole genome shotgun (WGS) entry which is preliminary data.</text>
</comment>
<accession>A0AA39LBR5</accession>
<keyword evidence="6 9" id="KW-0234">DNA repair</keyword>
<evidence type="ECO:0000256" key="9">
    <source>
        <dbReference type="HAMAP-Rule" id="MF_03110"/>
    </source>
</evidence>
<feature type="compositionally biased region" description="Polar residues" evidence="10">
    <location>
        <begin position="146"/>
        <end position="165"/>
    </location>
</feature>
<proteinExistence type="inferred from homology"/>
<keyword evidence="4 9" id="KW-0227">DNA damage</keyword>
<evidence type="ECO:0000313" key="11">
    <source>
        <dbReference type="EMBL" id="KAK0391891.1"/>
    </source>
</evidence>
<keyword evidence="3 9" id="KW-0597">Phosphoprotein</keyword>
<evidence type="ECO:0000256" key="2">
    <source>
        <dbReference type="ARBA" id="ARBA00006661"/>
    </source>
</evidence>
<dbReference type="HAMAP" id="MF_03110">
    <property type="entry name" value="Endonuc_su_Slx4"/>
    <property type="match status" value="1"/>
</dbReference>
<comment type="similarity">
    <text evidence="2 9">Belongs to the SLX4 family.</text>
</comment>
<comment type="subunit">
    <text evidence="9">Forms a heterodimer with SLX1.</text>
</comment>
<dbReference type="InterPro" id="IPR017956">
    <property type="entry name" value="AT_hook_DNA-bd_motif"/>
</dbReference>
<feature type="region of interest" description="Disordered" evidence="10">
    <location>
        <begin position="660"/>
        <end position="785"/>
    </location>
</feature>
<comment type="PTM">
    <text evidence="9">Phosphorylated in response to DNA damage.</text>
</comment>
<evidence type="ECO:0000256" key="3">
    <source>
        <dbReference type="ARBA" id="ARBA00022553"/>
    </source>
</evidence>
<reference evidence="11" key="1">
    <citation type="submission" date="2022-10" db="EMBL/GenBank/DDBJ databases">
        <title>Determination and structural analysis of whole genome sequence of Sarocladium strictum F4-1.</title>
        <authorList>
            <person name="Hu L."/>
            <person name="Jiang Y."/>
        </authorList>
    </citation>
    <scope>NUCLEOTIDE SEQUENCE</scope>
    <source>
        <strain evidence="11">F4-1</strain>
    </source>
</reference>
<sequence length="901" mass="97897">MRCLQCARSSSRFVYQAMSSPDVFLSSPRVARRTLRDSRASSPDLPDVQDLVQSRKPKRPPLKSGSKAVPIPENVLTGFTTARGLWQTVQAAEGPSSSILHTADPIYLSGEDDSVCVVEAPPQPAKKAIRPRRPRQQKAVKGELSPATQSLPVDANSPETPSKSQPWRKYRPSPKGHTSSPADETRGFDAPPSAQVPVDEPRFLKTDSVSKHFQSKRPDRNDEQKVGPAASEPVVMDPAPLRRLDWTPPAKALALGIGGGDHDCDERTSDSPGDGCQVEFKNLLRDFSCPEITTKATEIEAEEATGGFGKRKLIEPVLVREQSASERSRSRSPVKKKLPKKPRTITELATAAYRKEEELEPPPASLLNYLSVNPEGDGPDVQSKGKAKGKGRPRKKTATTTSKRKAASTKATLLSPGAALKHVANQDFVFGTSSQLAQEKSPTFLRSLHAAMRQSNEIDEGDLAIPLNSDAIEPSEPKSKLWDAAARDNDGDLFDVEVIDLVDASPTLSHIGEEADPFGYVHDDEAGTIAGAKKQGELKDSLLSLTDILTEEPSKSSKPSAPHATARSITPIPLPKTSATTSLSLGEGSSQIIAQDDDPEPELPILTEQPQSPPLRPAYETFTDAQLAKQISKFGFKPLKRRATMIALLDNCWKSQLASGRATGMSPKRTITTSTAKSPARPRGRPKKSVTDPAITLEASETVQAKTPPKKPRGRPRKDAGNPSKAAASRTKKKALSPAHKEKAKAEAQPARTVTKTVLEIPDSESDQASIQLASRSASPEAMCSSPPATANLSIMMDDDTDMSLTMTPTEQQATLFEYIKKAVLSSPRSNDVENPSWYEKMLLYDPIIVEDLAVWLNSGQLTNVGYDGEVNPAEVKKWCESMSVCCLWRDTHRGKERKRY</sequence>
<gene>
    <name evidence="9" type="primary">SLX4</name>
    <name evidence="11" type="ORF">NLU13_1389</name>
</gene>
<name>A0AA39LBR5_SARSR</name>
<dbReference type="Proteomes" id="UP001175261">
    <property type="component" value="Unassembled WGS sequence"/>
</dbReference>
<dbReference type="GO" id="GO:0033557">
    <property type="term" value="C:Slx1-Slx4 complex"/>
    <property type="evidence" value="ECO:0007669"/>
    <property type="project" value="UniProtKB-UniRule"/>
</dbReference>
<evidence type="ECO:0000313" key="12">
    <source>
        <dbReference type="Proteomes" id="UP001175261"/>
    </source>
</evidence>
<keyword evidence="12" id="KW-1185">Reference proteome</keyword>
<feature type="compositionally biased region" description="Basic residues" evidence="10">
    <location>
        <begin position="385"/>
        <end position="407"/>
    </location>
</feature>
<dbReference type="GO" id="GO:0006281">
    <property type="term" value="P:DNA repair"/>
    <property type="evidence" value="ECO:0007669"/>
    <property type="project" value="UniProtKB-UniRule"/>
</dbReference>
<dbReference type="GO" id="GO:0006310">
    <property type="term" value="P:DNA recombination"/>
    <property type="evidence" value="ECO:0007669"/>
    <property type="project" value="UniProtKB-UniRule"/>
</dbReference>
<keyword evidence="5 9" id="KW-0233">DNA recombination</keyword>
<feature type="compositionally biased region" description="Basic residues" evidence="10">
    <location>
        <begin position="127"/>
        <end position="138"/>
    </location>
</feature>
<dbReference type="AlphaFoldDB" id="A0AA39LBR5"/>
<evidence type="ECO:0000256" key="7">
    <source>
        <dbReference type="ARBA" id="ARBA00023242"/>
    </source>
</evidence>
<dbReference type="EMBL" id="JAPDFR010000001">
    <property type="protein sequence ID" value="KAK0391891.1"/>
    <property type="molecule type" value="Genomic_DNA"/>
</dbReference>
<comment type="subcellular location">
    <subcellularLocation>
        <location evidence="1 9">Nucleus</location>
    </subcellularLocation>
</comment>
<evidence type="ECO:0000256" key="8">
    <source>
        <dbReference type="ARBA" id="ARBA00029496"/>
    </source>
</evidence>
<feature type="compositionally biased region" description="Polar residues" evidence="10">
    <location>
        <begin position="577"/>
        <end position="593"/>
    </location>
</feature>
<comment type="function">
    <text evidence="9">Regulatory subunit of the SLX1-SLX4 structure-specific endonuclease that resolves DNA secondary structures generated during DNA repair and recombination. Has endonuclease activity towards branched DNA substrates, introducing single-strand cuts in duplex DNA close to junctions with ss-DNA.</text>
</comment>
<dbReference type="Pfam" id="PF09494">
    <property type="entry name" value="Slx4"/>
    <property type="match status" value="1"/>
</dbReference>
<dbReference type="GO" id="GO:0017108">
    <property type="term" value="F:5'-flap endonuclease activity"/>
    <property type="evidence" value="ECO:0007669"/>
    <property type="project" value="InterPro"/>
</dbReference>
<dbReference type="GO" id="GO:0003677">
    <property type="term" value="F:DNA binding"/>
    <property type="evidence" value="ECO:0007669"/>
    <property type="project" value="InterPro"/>
</dbReference>
<evidence type="ECO:0000256" key="4">
    <source>
        <dbReference type="ARBA" id="ARBA00022763"/>
    </source>
</evidence>
<feature type="region of interest" description="Disordered" evidence="10">
    <location>
        <begin position="34"/>
        <end position="70"/>
    </location>
</feature>